<keyword evidence="2" id="KW-1185">Reference proteome</keyword>
<evidence type="ECO:0000313" key="1">
    <source>
        <dbReference type="EMBL" id="NVO67405.1"/>
    </source>
</evidence>
<dbReference type="EMBL" id="JABXWR010000001">
    <property type="protein sequence ID" value="NVO67405.1"/>
    <property type="molecule type" value="Genomic_DNA"/>
</dbReference>
<accession>A0A7K4HQ53</accession>
<comment type="caution">
    <text evidence="1">The sequence shown here is derived from an EMBL/GenBank/DDBJ whole genome shotgun (WGS) entry which is preliminary data.</text>
</comment>
<dbReference type="Proteomes" id="UP000570823">
    <property type="component" value="Unassembled WGS sequence"/>
</dbReference>
<organism evidence="1 2">
    <name type="scientific">Methanofollis tationis</name>
    <dbReference type="NCBI Taxonomy" id="81417"/>
    <lineage>
        <taxon>Archaea</taxon>
        <taxon>Methanobacteriati</taxon>
        <taxon>Methanobacteriota</taxon>
        <taxon>Stenosarchaea group</taxon>
        <taxon>Methanomicrobia</taxon>
        <taxon>Methanomicrobiales</taxon>
        <taxon>Methanomicrobiaceae</taxon>
        <taxon>Methanofollis</taxon>
    </lineage>
</organism>
<protein>
    <submittedName>
        <fullName evidence="1">Uncharacterized protein</fullName>
    </submittedName>
</protein>
<reference evidence="1 2" key="1">
    <citation type="submission" date="2020-06" db="EMBL/GenBank/DDBJ databases">
        <title>Methanofollis fontis sp. nov., a methanogen isolated from marine sediments near a cold seep at Four-Way Closure Ridge offshore southwestern Taiwan.</title>
        <authorList>
            <person name="Chen S.-C."/>
            <person name="Teng N.-H."/>
            <person name="Lin Y.-S."/>
            <person name="Lai M.-C."/>
            <person name="Chen H.-H."/>
            <person name="Wang C.-C."/>
        </authorList>
    </citation>
    <scope>NUCLEOTIDE SEQUENCE [LARGE SCALE GENOMIC DNA]</scope>
    <source>
        <strain evidence="1 2">DSM 2702</strain>
    </source>
</reference>
<proteinExistence type="predicted"/>
<evidence type="ECO:0000313" key="2">
    <source>
        <dbReference type="Proteomes" id="UP000570823"/>
    </source>
</evidence>
<dbReference type="AlphaFoldDB" id="A0A7K4HQ53"/>
<sequence length="86" mass="8691">MKKNYVSIGAACLLCLALVAAVPAAALGGWENAGGQQATSRSGCTENPQGELCRGPAAWACQHGAAAGACACNRTCDQIHNRTCQA</sequence>
<dbReference type="RefSeq" id="WP_176788999.1">
    <property type="nucleotide sequence ID" value="NZ_JABXWR010000001.1"/>
</dbReference>
<name>A0A7K4HQ53_9EURY</name>
<gene>
    <name evidence="1" type="ORF">HWN36_08830</name>
</gene>